<dbReference type="STRING" id="158189.SpiBuddy_0710"/>
<dbReference type="CDD" id="cd06174">
    <property type="entry name" value="MFS"/>
    <property type="match status" value="1"/>
</dbReference>
<evidence type="ECO:0000313" key="8">
    <source>
        <dbReference type="Proteomes" id="UP000008466"/>
    </source>
</evidence>
<feature type="transmembrane region" description="Helical" evidence="5">
    <location>
        <begin position="169"/>
        <end position="188"/>
    </location>
</feature>
<dbReference type="OrthoDB" id="9816124at2"/>
<feature type="transmembrane region" description="Helical" evidence="5">
    <location>
        <begin position="144"/>
        <end position="163"/>
    </location>
</feature>
<dbReference type="Proteomes" id="UP000008466">
    <property type="component" value="Chromosome"/>
</dbReference>
<dbReference type="InterPro" id="IPR053160">
    <property type="entry name" value="MFS_DHA3_Transporter"/>
</dbReference>
<dbReference type="eggNOG" id="COG2814">
    <property type="taxonomic scope" value="Bacteria"/>
</dbReference>
<dbReference type="SUPFAM" id="SSF103473">
    <property type="entry name" value="MFS general substrate transporter"/>
    <property type="match status" value="1"/>
</dbReference>
<keyword evidence="2 5" id="KW-0812">Transmembrane</keyword>
<feature type="transmembrane region" description="Helical" evidence="5">
    <location>
        <begin position="74"/>
        <end position="92"/>
    </location>
</feature>
<dbReference type="PANTHER" id="PTHR23530">
    <property type="entry name" value="TRANSPORT PROTEIN-RELATED"/>
    <property type="match status" value="1"/>
</dbReference>
<comment type="subcellular location">
    <subcellularLocation>
        <location evidence="1">Membrane</location>
        <topology evidence="1">Multi-pass membrane protein</topology>
    </subcellularLocation>
</comment>
<dbReference type="InterPro" id="IPR020846">
    <property type="entry name" value="MFS_dom"/>
</dbReference>
<feature type="domain" description="Major facilitator superfamily (MFS) profile" evidence="6">
    <location>
        <begin position="1"/>
        <end position="417"/>
    </location>
</feature>
<dbReference type="KEGG" id="sbu:SpiBuddy_0710"/>
<proteinExistence type="predicted"/>
<dbReference type="AlphaFoldDB" id="F0RUV9"/>
<evidence type="ECO:0000259" key="6">
    <source>
        <dbReference type="PROSITE" id="PS50850"/>
    </source>
</evidence>
<gene>
    <name evidence="7" type="ordered locus">SpiBuddy_0710</name>
</gene>
<dbReference type="InterPro" id="IPR036259">
    <property type="entry name" value="MFS_trans_sf"/>
</dbReference>
<reference evidence="8" key="1">
    <citation type="submission" date="2011-02" db="EMBL/GenBank/DDBJ databases">
        <title>Complete sequence of Spirochaeta sp. Buddy.</title>
        <authorList>
            <person name="Lucas S."/>
            <person name="Copeland A."/>
            <person name="Lapidus A."/>
            <person name="Cheng J.-F."/>
            <person name="Goodwin L."/>
            <person name="Pitluck S."/>
            <person name="Zeytun A."/>
            <person name="Detter J.C."/>
            <person name="Han C."/>
            <person name="Tapia R."/>
            <person name="Land M."/>
            <person name="Hauser L."/>
            <person name="Kyrpides N."/>
            <person name="Ivanova N."/>
            <person name="Mikhailova N."/>
            <person name="Pagani I."/>
            <person name="Ritalahti K.M."/>
            <person name="Loeffler F.E."/>
            <person name="Woyke T."/>
        </authorList>
    </citation>
    <scope>NUCLEOTIDE SEQUENCE [LARGE SCALE GENOMIC DNA]</scope>
    <source>
        <strain evidence="8">ATCC BAA-1886 / DSM 22777 / Buddy</strain>
    </source>
</reference>
<evidence type="ECO:0000313" key="7">
    <source>
        <dbReference type="EMBL" id="ADY12537.1"/>
    </source>
</evidence>
<dbReference type="PANTHER" id="PTHR23530:SF1">
    <property type="entry name" value="PERMEASE, MAJOR FACILITATOR SUPERFAMILY-RELATED"/>
    <property type="match status" value="1"/>
</dbReference>
<feature type="transmembrane region" description="Helical" evidence="5">
    <location>
        <begin position="209"/>
        <end position="230"/>
    </location>
</feature>
<sequence length="424" mass="47299">MPKQTFTKNLQYAKFCAYGFLKDLRFYEPFMLLVFLDKGLSYLQIGTLYATREVLINITEVPSGIFADSVGRRMTMVFSFLAYILAFLTFYVADRFEILLLAMVAYAFGDAFRTGTHKAMIFDYLRFNGWEDQKTYYYGHTRAWSQRGAALSAIIAALLVLYQGSYAPIFLFTIIPYVLNLFLILSYPKNLDGKRHTSDKRIRDEFMDVLRSLVTTLKSFSMLRTISSQALYSGYYKAFKDYLQPLLQTLALSLPLFLALEDQKRTALVIGIVYSILYATTAFASSKSGAFASHFNGLAKPLNITLLVGLSLGLVSGLLLHLSYVVLAVVLYLGIYILENLRKPMGIAYVSERMDQTSLASGLSVESQAESLFAAGIALLLGWLSSLFGVGMGILLVSLLCLLLGLVLQLPLESATASQAHRKP</sequence>
<dbReference type="InterPro" id="IPR005829">
    <property type="entry name" value="Sugar_transporter_CS"/>
</dbReference>
<evidence type="ECO:0000256" key="3">
    <source>
        <dbReference type="ARBA" id="ARBA00022989"/>
    </source>
</evidence>
<feature type="transmembrane region" description="Helical" evidence="5">
    <location>
        <begin position="98"/>
        <end position="116"/>
    </location>
</feature>
<name>F0RUV9_SPHGB</name>
<dbReference type="RefSeq" id="WP_013606390.1">
    <property type="nucleotide sequence ID" value="NC_015152.1"/>
</dbReference>
<evidence type="ECO:0000256" key="2">
    <source>
        <dbReference type="ARBA" id="ARBA00022692"/>
    </source>
</evidence>
<dbReference type="InterPro" id="IPR011701">
    <property type="entry name" value="MFS"/>
</dbReference>
<protein>
    <submittedName>
        <fullName evidence="7">Major facilitator superfamily MFS_1</fullName>
    </submittedName>
</protein>
<dbReference type="Pfam" id="PF07690">
    <property type="entry name" value="MFS_1"/>
    <property type="match status" value="1"/>
</dbReference>
<dbReference type="PROSITE" id="PS00216">
    <property type="entry name" value="SUGAR_TRANSPORT_1"/>
    <property type="match status" value="1"/>
</dbReference>
<evidence type="ECO:0000256" key="1">
    <source>
        <dbReference type="ARBA" id="ARBA00004141"/>
    </source>
</evidence>
<keyword evidence="8" id="KW-1185">Reference proteome</keyword>
<keyword evidence="4 5" id="KW-0472">Membrane</keyword>
<evidence type="ECO:0000256" key="5">
    <source>
        <dbReference type="SAM" id="Phobius"/>
    </source>
</evidence>
<dbReference type="PROSITE" id="PS50850">
    <property type="entry name" value="MFS"/>
    <property type="match status" value="1"/>
</dbReference>
<keyword evidence="3 5" id="KW-1133">Transmembrane helix</keyword>
<feature type="transmembrane region" description="Helical" evidence="5">
    <location>
        <begin position="387"/>
        <end position="408"/>
    </location>
</feature>
<accession>F0RUV9</accession>
<feature type="transmembrane region" description="Helical" evidence="5">
    <location>
        <begin position="242"/>
        <end position="260"/>
    </location>
</feature>
<dbReference type="GO" id="GO:0016020">
    <property type="term" value="C:membrane"/>
    <property type="evidence" value="ECO:0007669"/>
    <property type="project" value="UniProtKB-SubCell"/>
</dbReference>
<dbReference type="Gene3D" id="1.20.1250.20">
    <property type="entry name" value="MFS general substrate transporter like domains"/>
    <property type="match status" value="1"/>
</dbReference>
<feature type="transmembrane region" description="Helical" evidence="5">
    <location>
        <begin position="359"/>
        <end position="381"/>
    </location>
</feature>
<feature type="transmembrane region" description="Helical" evidence="5">
    <location>
        <begin position="267"/>
        <end position="286"/>
    </location>
</feature>
<organism evidence="7 8">
    <name type="scientific">Sphaerochaeta globosa (strain ATCC BAA-1886 / DSM 22777 / Buddy)</name>
    <name type="common">Spirochaeta sp. (strain Buddy)</name>
    <dbReference type="NCBI Taxonomy" id="158189"/>
    <lineage>
        <taxon>Bacteria</taxon>
        <taxon>Pseudomonadati</taxon>
        <taxon>Spirochaetota</taxon>
        <taxon>Spirochaetia</taxon>
        <taxon>Spirochaetales</taxon>
        <taxon>Sphaerochaetaceae</taxon>
        <taxon>Sphaerochaeta</taxon>
    </lineage>
</organism>
<dbReference type="GO" id="GO:0022857">
    <property type="term" value="F:transmembrane transporter activity"/>
    <property type="evidence" value="ECO:0007669"/>
    <property type="project" value="InterPro"/>
</dbReference>
<feature type="transmembrane region" description="Helical" evidence="5">
    <location>
        <begin position="306"/>
        <end position="338"/>
    </location>
</feature>
<evidence type="ECO:0000256" key="4">
    <source>
        <dbReference type="ARBA" id="ARBA00023136"/>
    </source>
</evidence>
<dbReference type="HOGENOM" id="CLU_035564_0_0_12"/>
<dbReference type="EMBL" id="CP002541">
    <property type="protein sequence ID" value="ADY12537.1"/>
    <property type="molecule type" value="Genomic_DNA"/>
</dbReference>